<dbReference type="InterPro" id="IPR052275">
    <property type="entry name" value="Mt_Fe-S_assembly_factor"/>
</dbReference>
<dbReference type="InterPro" id="IPR036065">
    <property type="entry name" value="BolA-like_sf"/>
</dbReference>
<dbReference type="AlphaFoldDB" id="A0A1D1V7H8"/>
<dbReference type="Gene3D" id="3.30.300.90">
    <property type="entry name" value="BolA-like"/>
    <property type="match status" value="1"/>
</dbReference>
<dbReference type="SUPFAM" id="SSF82657">
    <property type="entry name" value="BolA-like"/>
    <property type="match status" value="1"/>
</dbReference>
<dbReference type="OrthoDB" id="203381at2759"/>
<dbReference type="PANTHER" id="PTHR46188:SF1">
    <property type="entry name" value="BOLA-LIKE PROTEIN 3"/>
    <property type="match status" value="1"/>
</dbReference>
<reference evidence="2 3" key="1">
    <citation type="journal article" date="2016" name="Nat. Commun.">
        <title>Extremotolerant tardigrade genome and improved radiotolerance of human cultured cells by tardigrade-unique protein.</title>
        <authorList>
            <person name="Hashimoto T."/>
            <person name="Horikawa D.D."/>
            <person name="Saito Y."/>
            <person name="Kuwahara H."/>
            <person name="Kozuka-Hata H."/>
            <person name="Shin-I T."/>
            <person name="Minakuchi Y."/>
            <person name="Ohishi K."/>
            <person name="Motoyama A."/>
            <person name="Aizu T."/>
            <person name="Enomoto A."/>
            <person name="Kondo K."/>
            <person name="Tanaka S."/>
            <person name="Hara Y."/>
            <person name="Koshikawa S."/>
            <person name="Sagara H."/>
            <person name="Miura T."/>
            <person name="Yokobori S."/>
            <person name="Miyagawa K."/>
            <person name="Suzuki Y."/>
            <person name="Kubo T."/>
            <person name="Oyama M."/>
            <person name="Kohara Y."/>
            <person name="Fujiyama A."/>
            <person name="Arakawa K."/>
            <person name="Katayama T."/>
            <person name="Toyoda A."/>
            <person name="Kunieda T."/>
        </authorList>
    </citation>
    <scope>NUCLEOTIDE SEQUENCE [LARGE SCALE GENOMIC DNA]</scope>
    <source>
        <strain evidence="2 3">YOKOZUNA-1</strain>
    </source>
</reference>
<evidence type="ECO:0000313" key="3">
    <source>
        <dbReference type="Proteomes" id="UP000186922"/>
    </source>
</evidence>
<evidence type="ECO:0000313" key="2">
    <source>
        <dbReference type="EMBL" id="GAU95627.1"/>
    </source>
</evidence>
<dbReference type="PANTHER" id="PTHR46188">
    <property type="entry name" value="BOLA-LIKE PROTEIN 3"/>
    <property type="match status" value="1"/>
</dbReference>
<evidence type="ECO:0008006" key="4">
    <source>
        <dbReference type="Google" id="ProtNLM"/>
    </source>
</evidence>
<gene>
    <name evidence="2" type="primary">RvY_07214</name>
    <name evidence="2" type="synonym">RvY_07214.1</name>
    <name evidence="2" type="ORF">RvY_07214-1</name>
</gene>
<dbReference type="Proteomes" id="UP000186922">
    <property type="component" value="Unassembled WGS sequence"/>
</dbReference>
<comment type="caution">
    <text evidence="2">The sequence shown here is derived from an EMBL/GenBank/DDBJ whole genome shotgun (WGS) entry which is preliminary data.</text>
</comment>
<evidence type="ECO:0000256" key="1">
    <source>
        <dbReference type="ARBA" id="ARBA00005578"/>
    </source>
</evidence>
<comment type="similarity">
    <text evidence="1">Belongs to the BolA/IbaG family.</text>
</comment>
<dbReference type="STRING" id="947166.A0A1D1V7H8"/>
<protein>
    <recommendedName>
        <fullName evidence="4">BolA-like protein 3</fullName>
    </recommendedName>
</protein>
<name>A0A1D1V7H8_RAMVA</name>
<accession>A0A1D1V7H8</accession>
<dbReference type="GO" id="GO:0005759">
    <property type="term" value="C:mitochondrial matrix"/>
    <property type="evidence" value="ECO:0007669"/>
    <property type="project" value="TreeGrafter"/>
</dbReference>
<keyword evidence="3" id="KW-1185">Reference proteome</keyword>
<dbReference type="EMBL" id="BDGG01000003">
    <property type="protein sequence ID" value="GAU95627.1"/>
    <property type="molecule type" value="Genomic_DNA"/>
</dbReference>
<sequence>MQSVIGILLRGNGLPVQGQAGQLLHRCLIPLCVNREISSRPKRGFSTVLHNPTPDVDCLRPFAPSRRTYATAMEDPAEGERKIKRVLQGSFPKAVKIEVEDVSGGCGSMYQIYIEAEEFRGKKLVEQQRMVNEVPRKRQILLQRTQRLLSDASYPLLLA</sequence>
<organism evidence="2 3">
    <name type="scientific">Ramazzottius varieornatus</name>
    <name type="common">Water bear</name>
    <name type="synonym">Tardigrade</name>
    <dbReference type="NCBI Taxonomy" id="947166"/>
    <lineage>
        <taxon>Eukaryota</taxon>
        <taxon>Metazoa</taxon>
        <taxon>Ecdysozoa</taxon>
        <taxon>Tardigrada</taxon>
        <taxon>Eutardigrada</taxon>
        <taxon>Parachela</taxon>
        <taxon>Hypsibioidea</taxon>
        <taxon>Ramazzottiidae</taxon>
        <taxon>Ramazzottius</taxon>
    </lineage>
</organism>
<proteinExistence type="inferred from homology"/>